<dbReference type="EMBL" id="ASPP01037824">
    <property type="protein sequence ID" value="ETO01623.1"/>
    <property type="molecule type" value="Genomic_DNA"/>
</dbReference>
<protein>
    <submittedName>
        <fullName evidence="4">Uncharacterized protein</fullName>
    </submittedName>
</protein>
<sequence>NGIINALDKLNFKQAIQLFCLALYVKLQTLHYSHIDGRAHDNKGEYGKATKLYKKSLKIKLDIFESDHIDIATLYNDLGYVYCNKKEYNKTIEYFENALKVCKNIFENLDERMLLGRKGNGRKYTVSYLENGMKGHYKEK</sequence>
<evidence type="ECO:0000256" key="1">
    <source>
        <dbReference type="ARBA" id="ARBA00022737"/>
    </source>
</evidence>
<accession>X6LI33</accession>
<dbReference type="SMART" id="SM00028">
    <property type="entry name" value="TPR"/>
    <property type="match status" value="2"/>
</dbReference>
<evidence type="ECO:0000256" key="3">
    <source>
        <dbReference type="PROSITE-ProRule" id="PRU00339"/>
    </source>
</evidence>
<evidence type="ECO:0000313" key="4">
    <source>
        <dbReference type="EMBL" id="ETO01623.1"/>
    </source>
</evidence>
<dbReference type="PROSITE" id="PS50005">
    <property type="entry name" value="TPR"/>
    <property type="match status" value="1"/>
</dbReference>
<proteinExistence type="predicted"/>
<reference evidence="4 5" key="1">
    <citation type="journal article" date="2013" name="Curr. Biol.">
        <title>The Genome of the Foraminiferan Reticulomyxa filosa.</title>
        <authorList>
            <person name="Glockner G."/>
            <person name="Hulsmann N."/>
            <person name="Schleicher M."/>
            <person name="Noegel A.A."/>
            <person name="Eichinger L."/>
            <person name="Gallinger C."/>
            <person name="Pawlowski J."/>
            <person name="Sierra R."/>
            <person name="Euteneuer U."/>
            <person name="Pillet L."/>
            <person name="Moustafa A."/>
            <person name="Platzer M."/>
            <person name="Groth M."/>
            <person name="Szafranski K."/>
            <person name="Schliwa M."/>
        </authorList>
    </citation>
    <scope>NUCLEOTIDE SEQUENCE [LARGE SCALE GENOMIC DNA]</scope>
</reference>
<dbReference type="Pfam" id="PF13424">
    <property type="entry name" value="TPR_12"/>
    <property type="match status" value="1"/>
</dbReference>
<keyword evidence="1" id="KW-0677">Repeat</keyword>
<gene>
    <name evidence="4" type="ORF">RFI_35817</name>
</gene>
<dbReference type="InterPro" id="IPR019734">
    <property type="entry name" value="TPR_rpt"/>
</dbReference>
<name>X6LI33_RETFI</name>
<dbReference type="PANTHER" id="PTHR45641">
    <property type="entry name" value="TETRATRICOPEPTIDE REPEAT PROTEIN (AFU_ORTHOLOGUE AFUA_6G03870)"/>
    <property type="match status" value="1"/>
</dbReference>
<dbReference type="SUPFAM" id="SSF48452">
    <property type="entry name" value="TPR-like"/>
    <property type="match status" value="1"/>
</dbReference>
<organism evidence="4 5">
    <name type="scientific">Reticulomyxa filosa</name>
    <dbReference type="NCBI Taxonomy" id="46433"/>
    <lineage>
        <taxon>Eukaryota</taxon>
        <taxon>Sar</taxon>
        <taxon>Rhizaria</taxon>
        <taxon>Retaria</taxon>
        <taxon>Foraminifera</taxon>
        <taxon>Monothalamids</taxon>
        <taxon>Reticulomyxidae</taxon>
        <taxon>Reticulomyxa</taxon>
    </lineage>
</organism>
<evidence type="ECO:0000256" key="2">
    <source>
        <dbReference type="ARBA" id="ARBA00022803"/>
    </source>
</evidence>
<evidence type="ECO:0000313" key="5">
    <source>
        <dbReference type="Proteomes" id="UP000023152"/>
    </source>
</evidence>
<keyword evidence="5" id="KW-1185">Reference proteome</keyword>
<feature type="non-terminal residue" evidence="4">
    <location>
        <position position="1"/>
    </location>
</feature>
<dbReference type="PANTHER" id="PTHR45641:SF19">
    <property type="entry name" value="NEPHROCYSTIN-3"/>
    <property type="match status" value="1"/>
</dbReference>
<keyword evidence="2 3" id="KW-0802">TPR repeat</keyword>
<feature type="repeat" description="TPR" evidence="3">
    <location>
        <begin position="72"/>
        <end position="105"/>
    </location>
</feature>
<dbReference type="OrthoDB" id="381520at2759"/>
<dbReference type="AlphaFoldDB" id="X6LI33"/>
<dbReference type="Proteomes" id="UP000023152">
    <property type="component" value="Unassembled WGS sequence"/>
</dbReference>
<dbReference type="Gene3D" id="1.25.40.10">
    <property type="entry name" value="Tetratricopeptide repeat domain"/>
    <property type="match status" value="1"/>
</dbReference>
<comment type="caution">
    <text evidence="4">The sequence shown here is derived from an EMBL/GenBank/DDBJ whole genome shotgun (WGS) entry which is preliminary data.</text>
</comment>
<dbReference type="InterPro" id="IPR011990">
    <property type="entry name" value="TPR-like_helical_dom_sf"/>
</dbReference>